<organism evidence="8 9">
    <name type="scientific">Ladona fulva</name>
    <name type="common">Scarce chaser dragonfly</name>
    <name type="synonym">Libellula fulva</name>
    <dbReference type="NCBI Taxonomy" id="123851"/>
    <lineage>
        <taxon>Eukaryota</taxon>
        <taxon>Metazoa</taxon>
        <taxon>Ecdysozoa</taxon>
        <taxon>Arthropoda</taxon>
        <taxon>Hexapoda</taxon>
        <taxon>Insecta</taxon>
        <taxon>Pterygota</taxon>
        <taxon>Palaeoptera</taxon>
        <taxon>Odonata</taxon>
        <taxon>Epiprocta</taxon>
        <taxon>Anisoptera</taxon>
        <taxon>Libelluloidea</taxon>
        <taxon>Libellulidae</taxon>
        <taxon>Ladona</taxon>
    </lineage>
</organism>
<evidence type="ECO:0000259" key="7">
    <source>
        <dbReference type="Pfam" id="PF00135"/>
    </source>
</evidence>
<dbReference type="GO" id="GO:0003990">
    <property type="term" value="F:acetylcholinesterase activity"/>
    <property type="evidence" value="ECO:0007669"/>
    <property type="project" value="UniProtKB-EC"/>
</dbReference>
<keyword evidence="4" id="KW-1015">Disulfide bond</keyword>
<keyword evidence="3" id="KW-0378">Hydrolase</keyword>
<dbReference type="GO" id="GO:0006581">
    <property type="term" value="P:acetylcholine catabolic process"/>
    <property type="evidence" value="ECO:0007669"/>
    <property type="project" value="TreeGrafter"/>
</dbReference>
<accession>A0A8K0KL74</accession>
<reference evidence="8" key="2">
    <citation type="submission" date="2017-10" db="EMBL/GenBank/DDBJ databases">
        <title>Ladona fulva Genome sequencing and assembly.</title>
        <authorList>
            <person name="Murali S."/>
            <person name="Richards S."/>
            <person name="Bandaranaike D."/>
            <person name="Bellair M."/>
            <person name="Blankenburg K."/>
            <person name="Chao H."/>
            <person name="Dinh H."/>
            <person name="Doddapaneni H."/>
            <person name="Dugan-Rocha S."/>
            <person name="Elkadiri S."/>
            <person name="Gnanaolivu R."/>
            <person name="Hernandez B."/>
            <person name="Skinner E."/>
            <person name="Javaid M."/>
            <person name="Lee S."/>
            <person name="Li M."/>
            <person name="Ming W."/>
            <person name="Munidasa M."/>
            <person name="Muniz J."/>
            <person name="Nguyen L."/>
            <person name="Hughes D."/>
            <person name="Osuji N."/>
            <person name="Pu L.-L."/>
            <person name="Puazo M."/>
            <person name="Qu C."/>
            <person name="Quiroz J."/>
            <person name="Raj R."/>
            <person name="Weissenberger G."/>
            <person name="Xin Y."/>
            <person name="Zou X."/>
            <person name="Han Y."/>
            <person name="Worley K."/>
            <person name="Muzny D."/>
            <person name="Gibbs R."/>
        </authorList>
    </citation>
    <scope>NUCLEOTIDE SEQUENCE</scope>
    <source>
        <strain evidence="8">Sampled in the wild</strain>
    </source>
</reference>
<evidence type="ECO:0000256" key="2">
    <source>
        <dbReference type="ARBA" id="ARBA00022487"/>
    </source>
</evidence>
<evidence type="ECO:0000256" key="1">
    <source>
        <dbReference type="ARBA" id="ARBA00005964"/>
    </source>
</evidence>
<dbReference type="OrthoDB" id="8191799at2759"/>
<proteinExistence type="inferred from homology"/>
<dbReference type="GO" id="GO:0005886">
    <property type="term" value="C:plasma membrane"/>
    <property type="evidence" value="ECO:0007669"/>
    <property type="project" value="TreeGrafter"/>
</dbReference>
<evidence type="ECO:0000256" key="5">
    <source>
        <dbReference type="ARBA" id="ARBA00023180"/>
    </source>
</evidence>
<dbReference type="EMBL" id="KZ309125">
    <property type="protein sequence ID" value="KAG8237107.1"/>
    <property type="molecule type" value="Genomic_DNA"/>
</dbReference>
<evidence type="ECO:0000313" key="8">
    <source>
        <dbReference type="EMBL" id="KAG8237107.1"/>
    </source>
</evidence>
<evidence type="ECO:0000313" key="9">
    <source>
        <dbReference type="Proteomes" id="UP000792457"/>
    </source>
</evidence>
<dbReference type="InterPro" id="IPR000997">
    <property type="entry name" value="Cholinesterase"/>
</dbReference>
<dbReference type="PANTHER" id="PTHR43918:SF13">
    <property type="entry name" value="ACETYLCHOLINESTERASE"/>
    <property type="match status" value="1"/>
</dbReference>
<dbReference type="InterPro" id="IPR002018">
    <property type="entry name" value="CarbesteraseB"/>
</dbReference>
<evidence type="ECO:0000256" key="3">
    <source>
        <dbReference type="ARBA" id="ARBA00022801"/>
    </source>
</evidence>
<evidence type="ECO:0000256" key="6">
    <source>
        <dbReference type="ARBA" id="ARBA00048484"/>
    </source>
</evidence>
<sequence>MHLFLLTQYTDWENLSDGYLNQKMIGEVVGDYFFVCPTNHFAQTFAEHGMNVYYYFFTHRSSSSLWGEWMGVMHGDEIEYVFGHPLNTSLEYSESERELSRRIMHVYGRFARTGKPVADDVNWPIYSRNKPQYFIFNAEQSGTGKGPRATSCAFWNQFMPLLTAGPGEITDV</sequence>
<dbReference type="GO" id="GO:0005615">
    <property type="term" value="C:extracellular space"/>
    <property type="evidence" value="ECO:0007669"/>
    <property type="project" value="TreeGrafter"/>
</dbReference>
<evidence type="ECO:0000256" key="4">
    <source>
        <dbReference type="ARBA" id="ARBA00023157"/>
    </source>
</evidence>
<gene>
    <name evidence="8" type="ORF">J437_LFUL008159</name>
</gene>
<dbReference type="SUPFAM" id="SSF53474">
    <property type="entry name" value="alpha/beta-Hydrolases"/>
    <property type="match status" value="1"/>
</dbReference>
<feature type="domain" description="Carboxylesterase type B" evidence="7">
    <location>
        <begin position="6"/>
        <end position="155"/>
    </location>
</feature>
<comment type="caution">
    <text evidence="8">The sequence shown here is derived from an EMBL/GenBank/DDBJ whole genome shotgun (WGS) entry which is preliminary data.</text>
</comment>
<dbReference type="GO" id="GO:0019695">
    <property type="term" value="P:choline metabolic process"/>
    <property type="evidence" value="ECO:0007669"/>
    <property type="project" value="TreeGrafter"/>
</dbReference>
<dbReference type="Pfam" id="PF00135">
    <property type="entry name" value="COesterase"/>
    <property type="match status" value="1"/>
</dbReference>
<protein>
    <recommendedName>
        <fullName evidence="7">Carboxylesterase type B domain-containing protein</fullName>
    </recommendedName>
</protein>
<dbReference type="PANTHER" id="PTHR43918">
    <property type="entry name" value="ACETYLCHOLINESTERASE"/>
    <property type="match status" value="1"/>
</dbReference>
<keyword evidence="9" id="KW-1185">Reference proteome</keyword>
<comment type="catalytic activity">
    <reaction evidence="6">
        <text>acetylcholine + H2O = choline + acetate + H(+)</text>
        <dbReference type="Rhea" id="RHEA:17561"/>
        <dbReference type="ChEBI" id="CHEBI:15354"/>
        <dbReference type="ChEBI" id="CHEBI:15355"/>
        <dbReference type="ChEBI" id="CHEBI:15377"/>
        <dbReference type="ChEBI" id="CHEBI:15378"/>
        <dbReference type="ChEBI" id="CHEBI:30089"/>
        <dbReference type="EC" id="3.1.1.7"/>
    </reaction>
</comment>
<dbReference type="PRINTS" id="PR00878">
    <property type="entry name" value="CHOLNESTRASE"/>
</dbReference>
<comment type="similarity">
    <text evidence="1">Belongs to the type-B carboxylesterase/lipase family.</text>
</comment>
<keyword evidence="2" id="KW-0719">Serine esterase</keyword>
<keyword evidence="5" id="KW-0325">Glycoprotein</keyword>
<name>A0A8K0KL74_LADFU</name>
<dbReference type="Proteomes" id="UP000792457">
    <property type="component" value="Unassembled WGS sequence"/>
</dbReference>
<dbReference type="InterPro" id="IPR029058">
    <property type="entry name" value="AB_hydrolase_fold"/>
</dbReference>
<dbReference type="Gene3D" id="3.40.50.1820">
    <property type="entry name" value="alpha/beta hydrolase"/>
    <property type="match status" value="1"/>
</dbReference>
<dbReference type="AlphaFoldDB" id="A0A8K0KL74"/>
<dbReference type="InterPro" id="IPR050654">
    <property type="entry name" value="AChE-related_enzymes"/>
</dbReference>
<reference evidence="8" key="1">
    <citation type="submission" date="2013-04" db="EMBL/GenBank/DDBJ databases">
        <authorList>
            <person name="Qu J."/>
            <person name="Murali S.C."/>
            <person name="Bandaranaike D."/>
            <person name="Bellair M."/>
            <person name="Blankenburg K."/>
            <person name="Chao H."/>
            <person name="Dinh H."/>
            <person name="Doddapaneni H."/>
            <person name="Downs B."/>
            <person name="Dugan-Rocha S."/>
            <person name="Elkadiri S."/>
            <person name="Gnanaolivu R.D."/>
            <person name="Hernandez B."/>
            <person name="Javaid M."/>
            <person name="Jayaseelan J.C."/>
            <person name="Lee S."/>
            <person name="Li M."/>
            <person name="Ming W."/>
            <person name="Munidasa M."/>
            <person name="Muniz J."/>
            <person name="Nguyen L."/>
            <person name="Ongeri F."/>
            <person name="Osuji N."/>
            <person name="Pu L.-L."/>
            <person name="Puazo M."/>
            <person name="Qu C."/>
            <person name="Quiroz J."/>
            <person name="Raj R."/>
            <person name="Weissenberger G."/>
            <person name="Xin Y."/>
            <person name="Zou X."/>
            <person name="Han Y."/>
            <person name="Richards S."/>
            <person name="Worley K."/>
            <person name="Muzny D."/>
            <person name="Gibbs R."/>
        </authorList>
    </citation>
    <scope>NUCLEOTIDE SEQUENCE</scope>
    <source>
        <strain evidence="8">Sampled in the wild</strain>
    </source>
</reference>